<dbReference type="GO" id="GO:0006635">
    <property type="term" value="P:fatty acid beta-oxidation"/>
    <property type="evidence" value="ECO:0007669"/>
    <property type="project" value="TreeGrafter"/>
</dbReference>
<dbReference type="CDD" id="cd06558">
    <property type="entry name" value="crotonase-like"/>
    <property type="match status" value="1"/>
</dbReference>
<dbReference type="InterPro" id="IPR001753">
    <property type="entry name" value="Enoyl-CoA_hydra/iso"/>
</dbReference>
<evidence type="ECO:0000313" key="1">
    <source>
        <dbReference type="EMBL" id="GAG47890.1"/>
    </source>
</evidence>
<name>X0XX03_9ZZZZ</name>
<evidence type="ECO:0008006" key="2">
    <source>
        <dbReference type="Google" id="ProtNLM"/>
    </source>
</evidence>
<protein>
    <recommendedName>
        <fullName evidence="2">6-oxocyclohex-1-ene-1-carbonyl-CoA hydrolase</fullName>
    </recommendedName>
</protein>
<dbReference type="EMBL" id="BARS01051698">
    <property type="protein sequence ID" value="GAG47890.1"/>
    <property type="molecule type" value="Genomic_DNA"/>
</dbReference>
<dbReference type="PANTHER" id="PTHR11941">
    <property type="entry name" value="ENOYL-COA HYDRATASE-RELATED"/>
    <property type="match status" value="1"/>
</dbReference>
<organism evidence="1">
    <name type="scientific">marine sediment metagenome</name>
    <dbReference type="NCBI Taxonomy" id="412755"/>
    <lineage>
        <taxon>unclassified sequences</taxon>
        <taxon>metagenomes</taxon>
        <taxon>ecological metagenomes</taxon>
    </lineage>
</organism>
<dbReference type="InterPro" id="IPR029045">
    <property type="entry name" value="ClpP/crotonase-like_dom_sf"/>
</dbReference>
<dbReference type="PANTHER" id="PTHR11941:SF54">
    <property type="entry name" value="ENOYL-COA HYDRATASE, MITOCHONDRIAL"/>
    <property type="match status" value="1"/>
</dbReference>
<feature type="non-terminal residue" evidence="1">
    <location>
        <position position="1"/>
    </location>
</feature>
<gene>
    <name evidence="1" type="ORF">S01H1_76953</name>
</gene>
<comment type="caution">
    <text evidence="1">The sequence shown here is derived from an EMBL/GenBank/DDBJ whole genome shotgun (WGS) entry which is preliminary data.</text>
</comment>
<sequence length="234" mass="25623">EKKPLVKPQTGETVDGLYTAWITLNNPAQYNSYTTEMVKGVIAGMKKASADRSVVAIIFTAVGDRAFCTGGNTKEYAEYYTRRPREYRDYINLFAGMVDAILDAGAPVICRVNGMRVAGGQEIGQACDLAISSDLANFGQAGTGVGSTPDGGSTDFLPWQLPTTELAIWNCVSNELWSAYKMHRLGHITDVMPVKKLNGEWIRNPLVITDRYVEDGRIVYGEPKTGDEAKKAKE</sequence>
<dbReference type="GO" id="GO:0003824">
    <property type="term" value="F:catalytic activity"/>
    <property type="evidence" value="ECO:0007669"/>
    <property type="project" value="UniProtKB-ARBA"/>
</dbReference>
<dbReference type="Gene3D" id="3.90.226.10">
    <property type="entry name" value="2-enoyl-CoA Hydratase, Chain A, domain 1"/>
    <property type="match status" value="1"/>
</dbReference>
<dbReference type="Pfam" id="PF00378">
    <property type="entry name" value="ECH_1"/>
    <property type="match status" value="1"/>
</dbReference>
<dbReference type="SUPFAM" id="SSF52096">
    <property type="entry name" value="ClpP/crotonase"/>
    <property type="match status" value="1"/>
</dbReference>
<proteinExistence type="predicted"/>
<dbReference type="AlphaFoldDB" id="X0XX03"/>
<accession>X0XX03</accession>
<reference evidence="1" key="1">
    <citation type="journal article" date="2014" name="Front. Microbiol.">
        <title>High frequency of phylogenetically diverse reductive dehalogenase-homologous genes in deep subseafloor sedimentary metagenomes.</title>
        <authorList>
            <person name="Kawai M."/>
            <person name="Futagami T."/>
            <person name="Toyoda A."/>
            <person name="Takaki Y."/>
            <person name="Nishi S."/>
            <person name="Hori S."/>
            <person name="Arai W."/>
            <person name="Tsubouchi T."/>
            <person name="Morono Y."/>
            <person name="Uchiyama I."/>
            <person name="Ito T."/>
            <person name="Fujiyama A."/>
            <person name="Inagaki F."/>
            <person name="Takami H."/>
        </authorList>
    </citation>
    <scope>NUCLEOTIDE SEQUENCE</scope>
    <source>
        <strain evidence="1">Expedition CK06-06</strain>
    </source>
</reference>
<feature type="non-terminal residue" evidence="1">
    <location>
        <position position="234"/>
    </location>
</feature>